<name>A0A3P8V761_CYNSE</name>
<feature type="compositionally biased region" description="Low complexity" evidence="4">
    <location>
        <begin position="394"/>
        <end position="404"/>
    </location>
</feature>
<keyword evidence="2" id="KW-0963">Cytoplasm</keyword>
<reference evidence="6" key="3">
    <citation type="submission" date="2025-09" db="UniProtKB">
        <authorList>
            <consortium name="Ensembl"/>
        </authorList>
    </citation>
    <scope>IDENTIFICATION</scope>
</reference>
<dbReference type="InterPro" id="IPR041667">
    <property type="entry name" value="Cupin_8"/>
</dbReference>
<evidence type="ECO:0000256" key="2">
    <source>
        <dbReference type="ARBA" id="ARBA00022490"/>
    </source>
</evidence>
<evidence type="ECO:0000259" key="5">
    <source>
        <dbReference type="PROSITE" id="PS51184"/>
    </source>
</evidence>
<evidence type="ECO:0000256" key="4">
    <source>
        <dbReference type="SAM" id="MobiDB-lite"/>
    </source>
</evidence>
<feature type="compositionally biased region" description="Basic and acidic residues" evidence="4">
    <location>
        <begin position="329"/>
        <end position="352"/>
    </location>
</feature>
<dbReference type="InParanoid" id="A0A3P8V761"/>
<dbReference type="CTD" id="79663"/>
<reference evidence="6 7" key="1">
    <citation type="journal article" date="2014" name="Nat. Genet.">
        <title>Whole-genome sequence of a flatfish provides insights into ZW sex chromosome evolution and adaptation to a benthic lifestyle.</title>
        <authorList>
            <person name="Chen S."/>
            <person name="Zhang G."/>
            <person name="Shao C."/>
            <person name="Huang Q."/>
            <person name="Liu G."/>
            <person name="Zhang P."/>
            <person name="Song W."/>
            <person name="An N."/>
            <person name="Chalopin D."/>
            <person name="Volff J.N."/>
            <person name="Hong Y."/>
            <person name="Li Q."/>
            <person name="Sha Z."/>
            <person name="Zhou H."/>
            <person name="Xie M."/>
            <person name="Yu Q."/>
            <person name="Liu Y."/>
            <person name="Xiang H."/>
            <person name="Wang N."/>
            <person name="Wu K."/>
            <person name="Yang C."/>
            <person name="Zhou Q."/>
            <person name="Liao X."/>
            <person name="Yang L."/>
            <person name="Hu Q."/>
            <person name="Zhang J."/>
            <person name="Meng L."/>
            <person name="Jin L."/>
            <person name="Tian Y."/>
            <person name="Lian J."/>
            <person name="Yang J."/>
            <person name="Miao G."/>
            <person name="Liu S."/>
            <person name="Liang Z."/>
            <person name="Yan F."/>
            <person name="Li Y."/>
            <person name="Sun B."/>
            <person name="Zhang H."/>
            <person name="Zhang J."/>
            <person name="Zhu Y."/>
            <person name="Du M."/>
            <person name="Zhao Y."/>
            <person name="Schartl M."/>
            <person name="Tang Q."/>
            <person name="Wang J."/>
        </authorList>
    </citation>
    <scope>NUCLEOTIDE SEQUENCE</scope>
</reference>
<dbReference type="RefSeq" id="XP_008326559.1">
    <property type="nucleotide sequence ID" value="XM_008328337.3"/>
</dbReference>
<dbReference type="SMART" id="SM00558">
    <property type="entry name" value="JmjC"/>
    <property type="match status" value="1"/>
</dbReference>
<evidence type="ECO:0000313" key="6">
    <source>
        <dbReference type="Ensembl" id="ENSCSEP00000009031.1"/>
    </source>
</evidence>
<dbReference type="SUPFAM" id="SSF51197">
    <property type="entry name" value="Clavaminate synthase-like"/>
    <property type="match status" value="1"/>
</dbReference>
<comment type="function">
    <text evidence="3">May play a role in cellular stress response.</text>
</comment>
<feature type="region of interest" description="Disordered" evidence="4">
    <location>
        <begin position="373"/>
        <end position="404"/>
    </location>
</feature>
<dbReference type="Ensembl" id="ENSCSET00000009137.1">
    <property type="protein sequence ID" value="ENSCSEP00000009031.1"/>
    <property type="gene ID" value="ENSCSEG00000005786.1"/>
</dbReference>
<reference evidence="6" key="2">
    <citation type="submission" date="2025-08" db="UniProtKB">
        <authorList>
            <consortium name="Ensembl"/>
        </authorList>
    </citation>
    <scope>IDENTIFICATION</scope>
</reference>
<sequence>MDAHTAIKPFSKEETQRILTHLQQPAVFVNMTCDWPALHWTAQQLSVCLGDKLVRFRLGTRENMNTPLFETQCPYVEATLMQFLSWTSGQTGAKVGPLSEFSYSEYWAYADYKYIAVLCQDQPSMFKDVKWSDFGFEGRDGRNSTVWIGTEGANTPCHQDSYGCNLVLQVQGRKRWHLFPPDDTSNIYPTRIPYEESSVFSQVDVLHPDLKRFPDFQKARRHVVTLQPGQVLYVPRHWWHYVESVDPITVSINSWIEMDVDDVARVSEAVTKAVVCAVKNCQSDDNRDDWLNPTEEGVTSHNENMQYLNLAIRACAQKQMQLCPSKVTPDPRDHRAAKRDYSGDTRKRRDSVRDSAAFSLPFGPHLISVCSQQESATATRQMSPEGAEGRSPGQRTTQRSESSSTVSRLQCGQHECWCGLGRCGACCLPERMSEESSEDTEEPRGLVITTNDLLDCLLHPDIITRVTELLLTRHTGDHRDTAAS</sequence>
<evidence type="ECO:0000256" key="1">
    <source>
        <dbReference type="ARBA" id="ARBA00004496"/>
    </source>
</evidence>
<dbReference type="KEGG" id="csem:103391883"/>
<dbReference type="AlphaFoldDB" id="A0A3P8V761"/>
<dbReference type="OrthoDB" id="47172at2759"/>
<dbReference type="OMA" id="QRMMSKS"/>
<feature type="region of interest" description="Disordered" evidence="4">
    <location>
        <begin position="324"/>
        <end position="352"/>
    </location>
</feature>
<dbReference type="FunCoup" id="A0A3P8V761">
    <property type="interactions" value="615"/>
</dbReference>
<dbReference type="STRING" id="244447.ENSCSEP00000009031"/>
<comment type="subcellular location">
    <subcellularLocation>
        <location evidence="1">Cytoplasm</location>
    </subcellularLocation>
</comment>
<dbReference type="GO" id="GO:0005737">
    <property type="term" value="C:cytoplasm"/>
    <property type="evidence" value="ECO:0007669"/>
    <property type="project" value="UniProtKB-SubCell"/>
</dbReference>
<dbReference type="Proteomes" id="UP000265120">
    <property type="component" value="Chromosome 16"/>
</dbReference>
<dbReference type="PANTHER" id="PTHR12461:SF43">
    <property type="entry name" value="HSPB1-ASSOCIATED PROTEIN 1"/>
    <property type="match status" value="1"/>
</dbReference>
<proteinExistence type="predicted"/>
<dbReference type="PANTHER" id="PTHR12461">
    <property type="entry name" value="HYPOXIA-INDUCIBLE FACTOR 1 ALPHA INHIBITOR-RELATED"/>
    <property type="match status" value="1"/>
</dbReference>
<organism evidence="6 7">
    <name type="scientific">Cynoglossus semilaevis</name>
    <name type="common">Tongue sole</name>
    <dbReference type="NCBI Taxonomy" id="244447"/>
    <lineage>
        <taxon>Eukaryota</taxon>
        <taxon>Metazoa</taxon>
        <taxon>Chordata</taxon>
        <taxon>Craniata</taxon>
        <taxon>Vertebrata</taxon>
        <taxon>Euteleostomi</taxon>
        <taxon>Actinopterygii</taxon>
        <taxon>Neopterygii</taxon>
        <taxon>Teleostei</taxon>
        <taxon>Neoteleostei</taxon>
        <taxon>Acanthomorphata</taxon>
        <taxon>Carangaria</taxon>
        <taxon>Pleuronectiformes</taxon>
        <taxon>Pleuronectoidei</taxon>
        <taxon>Cynoglossidae</taxon>
        <taxon>Cynoglossinae</taxon>
        <taxon>Cynoglossus</taxon>
    </lineage>
</organism>
<protein>
    <submittedName>
        <fullName evidence="6">Hspb associated protein 1</fullName>
    </submittedName>
</protein>
<dbReference type="Gene3D" id="2.60.120.650">
    <property type="entry name" value="Cupin"/>
    <property type="match status" value="1"/>
</dbReference>
<dbReference type="FunFam" id="2.60.120.650:FF:000018">
    <property type="entry name" value="HSPB1-associated protein 1 homolog"/>
    <property type="match status" value="1"/>
</dbReference>
<accession>A0A3P8V761</accession>
<dbReference type="Pfam" id="PF13621">
    <property type="entry name" value="Cupin_8"/>
    <property type="match status" value="1"/>
</dbReference>
<evidence type="ECO:0000256" key="3">
    <source>
        <dbReference type="ARBA" id="ARBA00037342"/>
    </source>
</evidence>
<dbReference type="InterPro" id="IPR003347">
    <property type="entry name" value="JmjC_dom"/>
</dbReference>
<feature type="domain" description="JmjC" evidence="5">
    <location>
        <begin position="107"/>
        <end position="271"/>
    </location>
</feature>
<evidence type="ECO:0000313" key="7">
    <source>
        <dbReference type="Proteomes" id="UP000265120"/>
    </source>
</evidence>
<dbReference type="GeneTree" id="ENSGT00940000159893"/>
<dbReference type="GeneID" id="103391883"/>
<feature type="compositionally biased region" description="Polar residues" evidence="4">
    <location>
        <begin position="373"/>
        <end position="382"/>
    </location>
</feature>
<keyword evidence="7" id="KW-1185">Reference proteome</keyword>
<dbReference type="PROSITE" id="PS51184">
    <property type="entry name" value="JMJC"/>
    <property type="match status" value="1"/>
</dbReference>